<dbReference type="Proteomes" id="UP000546324">
    <property type="component" value="Unassembled WGS sequence"/>
</dbReference>
<feature type="signal peptide" evidence="1">
    <location>
        <begin position="1"/>
        <end position="22"/>
    </location>
</feature>
<dbReference type="EMBL" id="JACHMQ010000001">
    <property type="protein sequence ID" value="MBB6396883.1"/>
    <property type="molecule type" value="Genomic_DNA"/>
</dbReference>
<evidence type="ECO:0000313" key="2">
    <source>
        <dbReference type="EMBL" id="MBB6396883.1"/>
    </source>
</evidence>
<accession>A0A7X0G007</accession>
<reference evidence="2 3" key="1">
    <citation type="submission" date="2020-08" db="EMBL/GenBank/DDBJ databases">
        <title>Sequencing the genomes of 1000 actinobacteria strains.</title>
        <authorList>
            <person name="Klenk H.-P."/>
        </authorList>
    </citation>
    <scope>NUCLEOTIDE SEQUENCE [LARGE SCALE GENOMIC DNA]</scope>
    <source>
        <strain evidence="2 3">DSM 43675</strain>
    </source>
</reference>
<comment type="caution">
    <text evidence="2">The sequence shown here is derived from an EMBL/GenBank/DDBJ whole genome shotgun (WGS) entry which is preliminary data.</text>
</comment>
<proteinExistence type="predicted"/>
<organism evidence="2 3">
    <name type="scientific">Actinomadura coerulea</name>
    <dbReference type="NCBI Taxonomy" id="46159"/>
    <lineage>
        <taxon>Bacteria</taxon>
        <taxon>Bacillati</taxon>
        <taxon>Actinomycetota</taxon>
        <taxon>Actinomycetes</taxon>
        <taxon>Streptosporangiales</taxon>
        <taxon>Thermomonosporaceae</taxon>
        <taxon>Actinomadura</taxon>
    </lineage>
</organism>
<evidence type="ECO:0000313" key="3">
    <source>
        <dbReference type="Proteomes" id="UP000546324"/>
    </source>
</evidence>
<dbReference type="AlphaFoldDB" id="A0A7X0G007"/>
<name>A0A7X0G007_9ACTN</name>
<evidence type="ECO:0000256" key="1">
    <source>
        <dbReference type="SAM" id="SignalP"/>
    </source>
</evidence>
<gene>
    <name evidence="2" type="ORF">BKA00_003797</name>
</gene>
<dbReference type="RefSeq" id="WP_185026848.1">
    <property type="nucleotide sequence ID" value="NZ_JACHMQ010000001.1"/>
</dbReference>
<keyword evidence="3" id="KW-1185">Reference proteome</keyword>
<keyword evidence="1" id="KW-0732">Signal</keyword>
<sequence>MRTPLLAKVALTSLSAVSLATAAGVAFAPAMAAAEPVPPPDGPAAAPAPANPPTNEAAVTVCRRALDDLQVREGVCFWSGQNFAGDMSVYPRPSGTDSCGSIDPVKSAVNLTRETRLLYAFYGCNPANFIAQVEPNEARSQFGPDTNARSWR</sequence>
<feature type="chain" id="PRO_5031144612" evidence="1">
    <location>
        <begin position="23"/>
        <end position="152"/>
    </location>
</feature>
<protein>
    <submittedName>
        <fullName evidence="2">Uncharacterized protein</fullName>
    </submittedName>
</protein>